<dbReference type="AlphaFoldDB" id="A0A7S3ZIR6"/>
<dbReference type="EMBL" id="HBIV01052859">
    <property type="protein sequence ID" value="CAE0684464.1"/>
    <property type="molecule type" value="Transcribed_RNA"/>
</dbReference>
<accession>A0A7S3ZIR6</accession>
<name>A0A7S3ZIR6_9EUKA</name>
<gene>
    <name evidence="2" type="ORF">LGLO00237_LOCUS36252</name>
</gene>
<feature type="region of interest" description="Disordered" evidence="1">
    <location>
        <begin position="87"/>
        <end position="111"/>
    </location>
</feature>
<sequence>MNSWPPILGNRCVSLGRKQHFAEESNRNRAIVETQIGKIHTGTTTLTKQYFNKKFGSHNDRKLRMTNAAKSMIGTGRPPMTLPELQASRTMRSRHEAQAHEPRETPEQLLNRKQRAQAFESTFDRVLGTNPGCSRQLSDR</sequence>
<feature type="region of interest" description="Disordered" evidence="1">
    <location>
        <begin position="121"/>
        <end position="140"/>
    </location>
</feature>
<feature type="compositionally biased region" description="Basic and acidic residues" evidence="1">
    <location>
        <begin position="93"/>
        <end position="106"/>
    </location>
</feature>
<feature type="compositionally biased region" description="Polar residues" evidence="1">
    <location>
        <begin position="131"/>
        <end position="140"/>
    </location>
</feature>
<evidence type="ECO:0000313" key="2">
    <source>
        <dbReference type="EMBL" id="CAE0684464.1"/>
    </source>
</evidence>
<protein>
    <submittedName>
        <fullName evidence="2">Uncharacterized protein</fullName>
    </submittedName>
</protein>
<evidence type="ECO:0000256" key="1">
    <source>
        <dbReference type="SAM" id="MobiDB-lite"/>
    </source>
</evidence>
<reference evidence="2" key="1">
    <citation type="submission" date="2021-01" db="EMBL/GenBank/DDBJ databases">
        <authorList>
            <person name="Corre E."/>
            <person name="Pelletier E."/>
            <person name="Niang G."/>
            <person name="Scheremetjew M."/>
            <person name="Finn R."/>
            <person name="Kale V."/>
            <person name="Holt S."/>
            <person name="Cochrane G."/>
            <person name="Meng A."/>
            <person name="Brown T."/>
            <person name="Cohen L."/>
        </authorList>
    </citation>
    <scope>NUCLEOTIDE SEQUENCE</scope>
    <source>
        <strain evidence="2">CCCM811</strain>
    </source>
</reference>
<organism evidence="2">
    <name type="scientific">Lotharella globosa</name>
    <dbReference type="NCBI Taxonomy" id="91324"/>
    <lineage>
        <taxon>Eukaryota</taxon>
        <taxon>Sar</taxon>
        <taxon>Rhizaria</taxon>
        <taxon>Cercozoa</taxon>
        <taxon>Chlorarachniophyceae</taxon>
        <taxon>Lotharella</taxon>
    </lineage>
</organism>
<proteinExistence type="predicted"/>